<keyword evidence="1" id="KW-1133">Transmembrane helix</keyword>
<feature type="transmembrane region" description="Helical" evidence="1">
    <location>
        <begin position="110"/>
        <end position="129"/>
    </location>
</feature>
<sequence>MVLQRWQSVYLLIAAIALGLATFMPVFDIVRLDKSVLPVDLPSLESAAMPGGYAYFILLALSALISLITIFKYKNLKLQKSLCSINMLLIIAAYITIAVCANFTAGIEIARWQLASLLPAFALICTFLAKSRIIHDYKLIHDADRLR</sequence>
<dbReference type="EMBL" id="JADIMC010000028">
    <property type="protein sequence ID" value="MBO8475784.1"/>
    <property type="molecule type" value="Genomic_DNA"/>
</dbReference>
<name>A0A9D9IMS7_9BACT</name>
<organism evidence="2 3">
    <name type="scientific">Candidatus Limisoma faecipullorum</name>
    <dbReference type="NCBI Taxonomy" id="2840854"/>
    <lineage>
        <taxon>Bacteria</taxon>
        <taxon>Pseudomonadati</taxon>
        <taxon>Bacteroidota</taxon>
        <taxon>Bacteroidia</taxon>
        <taxon>Bacteroidales</taxon>
        <taxon>Candidatus Limisoma</taxon>
    </lineage>
</organism>
<keyword evidence="1" id="KW-0812">Transmembrane</keyword>
<evidence type="ECO:0000313" key="3">
    <source>
        <dbReference type="Proteomes" id="UP000823598"/>
    </source>
</evidence>
<accession>A0A9D9IMS7</accession>
<gene>
    <name evidence="2" type="ORF">IAB88_02185</name>
</gene>
<protein>
    <submittedName>
        <fullName evidence="2">DUF4293 domain-containing protein</fullName>
    </submittedName>
</protein>
<dbReference type="AlphaFoldDB" id="A0A9D9IMS7"/>
<dbReference type="Pfam" id="PF14126">
    <property type="entry name" value="DUF4293"/>
    <property type="match status" value="1"/>
</dbReference>
<dbReference type="Proteomes" id="UP000823598">
    <property type="component" value="Unassembled WGS sequence"/>
</dbReference>
<dbReference type="InterPro" id="IPR025635">
    <property type="entry name" value="DUF4293"/>
</dbReference>
<feature type="transmembrane region" description="Helical" evidence="1">
    <location>
        <begin position="52"/>
        <end position="71"/>
    </location>
</feature>
<evidence type="ECO:0000256" key="1">
    <source>
        <dbReference type="SAM" id="Phobius"/>
    </source>
</evidence>
<feature type="transmembrane region" description="Helical" evidence="1">
    <location>
        <begin position="9"/>
        <end position="32"/>
    </location>
</feature>
<comment type="caution">
    <text evidence="2">The sequence shown here is derived from an EMBL/GenBank/DDBJ whole genome shotgun (WGS) entry which is preliminary data.</text>
</comment>
<reference evidence="2" key="1">
    <citation type="submission" date="2020-10" db="EMBL/GenBank/DDBJ databases">
        <authorList>
            <person name="Gilroy R."/>
        </authorList>
    </citation>
    <scope>NUCLEOTIDE SEQUENCE</scope>
    <source>
        <strain evidence="2">6919</strain>
    </source>
</reference>
<keyword evidence="1" id="KW-0472">Membrane</keyword>
<evidence type="ECO:0000313" key="2">
    <source>
        <dbReference type="EMBL" id="MBO8475784.1"/>
    </source>
</evidence>
<proteinExistence type="predicted"/>
<reference evidence="2" key="2">
    <citation type="journal article" date="2021" name="PeerJ">
        <title>Extensive microbial diversity within the chicken gut microbiome revealed by metagenomics and culture.</title>
        <authorList>
            <person name="Gilroy R."/>
            <person name="Ravi A."/>
            <person name="Getino M."/>
            <person name="Pursley I."/>
            <person name="Horton D.L."/>
            <person name="Alikhan N.F."/>
            <person name="Baker D."/>
            <person name="Gharbi K."/>
            <person name="Hall N."/>
            <person name="Watson M."/>
            <person name="Adriaenssens E.M."/>
            <person name="Foster-Nyarko E."/>
            <person name="Jarju S."/>
            <person name="Secka A."/>
            <person name="Antonio M."/>
            <person name="Oren A."/>
            <person name="Chaudhuri R.R."/>
            <person name="La Ragione R."/>
            <person name="Hildebrand F."/>
            <person name="Pallen M.J."/>
        </authorList>
    </citation>
    <scope>NUCLEOTIDE SEQUENCE</scope>
    <source>
        <strain evidence="2">6919</strain>
    </source>
</reference>
<feature type="transmembrane region" description="Helical" evidence="1">
    <location>
        <begin position="83"/>
        <end position="104"/>
    </location>
</feature>